<evidence type="ECO:0000313" key="1">
    <source>
        <dbReference type="EMBL" id="KAJ4719055.1"/>
    </source>
</evidence>
<name>A0ACC1Y8Z6_MELAZ</name>
<organism evidence="1 2">
    <name type="scientific">Melia azedarach</name>
    <name type="common">Chinaberry tree</name>
    <dbReference type="NCBI Taxonomy" id="155640"/>
    <lineage>
        <taxon>Eukaryota</taxon>
        <taxon>Viridiplantae</taxon>
        <taxon>Streptophyta</taxon>
        <taxon>Embryophyta</taxon>
        <taxon>Tracheophyta</taxon>
        <taxon>Spermatophyta</taxon>
        <taxon>Magnoliopsida</taxon>
        <taxon>eudicotyledons</taxon>
        <taxon>Gunneridae</taxon>
        <taxon>Pentapetalae</taxon>
        <taxon>rosids</taxon>
        <taxon>malvids</taxon>
        <taxon>Sapindales</taxon>
        <taxon>Meliaceae</taxon>
        <taxon>Melia</taxon>
    </lineage>
</organism>
<dbReference type="Proteomes" id="UP001164539">
    <property type="component" value="Chromosome 5"/>
</dbReference>
<reference evidence="1 2" key="1">
    <citation type="journal article" date="2023" name="Science">
        <title>Complex scaffold remodeling in plant triterpene biosynthesis.</title>
        <authorList>
            <person name="De La Pena R."/>
            <person name="Hodgson H."/>
            <person name="Liu J.C."/>
            <person name="Stephenson M.J."/>
            <person name="Martin A.C."/>
            <person name="Owen C."/>
            <person name="Harkess A."/>
            <person name="Leebens-Mack J."/>
            <person name="Jimenez L.E."/>
            <person name="Osbourn A."/>
            <person name="Sattely E.S."/>
        </authorList>
    </citation>
    <scope>NUCLEOTIDE SEQUENCE [LARGE SCALE GENOMIC DNA]</scope>
    <source>
        <strain evidence="2">cv. JPN11</strain>
        <tissue evidence="1">Leaf</tissue>
    </source>
</reference>
<dbReference type="EMBL" id="CM051398">
    <property type="protein sequence ID" value="KAJ4719055.1"/>
    <property type="molecule type" value="Genomic_DNA"/>
</dbReference>
<evidence type="ECO:0000313" key="2">
    <source>
        <dbReference type="Proteomes" id="UP001164539"/>
    </source>
</evidence>
<keyword evidence="2" id="KW-1185">Reference proteome</keyword>
<gene>
    <name evidence="1" type="ORF">OWV82_010675</name>
</gene>
<accession>A0ACC1Y8Z6</accession>
<sequence>MQIVYAGYEINPAEETIKAKAVFVDCAQVLEMSQTATSINIEFSIRVFMNIANTAFINARGHCYLYLTKESVYGGEHSRPQEQAQFYNECNYTDAGARFEEYNSPPMQNEEPQNVESNVPQPRDDATTTDEEEYGATRDISARGAYINSSTTIPSASNQYIRAMPPIPPSTDMSSDALSSSGSGDVSVEQIYNTKQELQDRLSIMAIKNHFQYKICKSDTTRFVAKCIENGCKW</sequence>
<comment type="caution">
    <text evidence="1">The sequence shown here is derived from an EMBL/GenBank/DDBJ whole genome shotgun (WGS) entry which is preliminary data.</text>
</comment>
<proteinExistence type="predicted"/>
<protein>
    <submittedName>
        <fullName evidence="1">Uncharacterized protein</fullName>
    </submittedName>
</protein>